<accession>A0A6I1DY82</accession>
<dbReference type="InterPro" id="IPR011008">
    <property type="entry name" value="Dimeric_a/b-barrel"/>
</dbReference>
<feature type="signal peptide" evidence="1">
    <location>
        <begin position="1"/>
        <end position="21"/>
    </location>
</feature>
<comment type="caution">
    <text evidence="2">The sequence shown here is derived from an EMBL/GenBank/DDBJ whole genome shotgun (WGS) entry which is preliminary data.</text>
</comment>
<reference evidence="2 3" key="1">
    <citation type="submission" date="2019-10" db="EMBL/GenBank/DDBJ databases">
        <title>Muricauda olearia CL-SS4 JCM15563 genome.</title>
        <authorList>
            <person name="Liu L."/>
        </authorList>
    </citation>
    <scope>NUCLEOTIDE SEQUENCE [LARGE SCALE GENOMIC DNA]</scope>
    <source>
        <strain evidence="2 3">CL-SS4</strain>
    </source>
</reference>
<dbReference type="Proteomes" id="UP000429785">
    <property type="component" value="Unassembled WGS sequence"/>
</dbReference>
<proteinExistence type="predicted"/>
<dbReference type="SUPFAM" id="SSF54909">
    <property type="entry name" value="Dimeric alpha+beta barrel"/>
    <property type="match status" value="1"/>
</dbReference>
<dbReference type="Pfam" id="PF07366">
    <property type="entry name" value="SnoaL"/>
    <property type="match status" value="1"/>
</dbReference>
<evidence type="ECO:0000256" key="1">
    <source>
        <dbReference type="SAM" id="SignalP"/>
    </source>
</evidence>
<evidence type="ECO:0008006" key="4">
    <source>
        <dbReference type="Google" id="ProtNLM"/>
    </source>
</evidence>
<dbReference type="EMBL" id="WELG01000001">
    <property type="protein sequence ID" value="KAB7530238.1"/>
    <property type="molecule type" value="Genomic_DNA"/>
</dbReference>
<dbReference type="InterPro" id="IPR009959">
    <property type="entry name" value="Cyclase_SnoaL-like"/>
</dbReference>
<dbReference type="AlphaFoldDB" id="A0A6I1DY82"/>
<gene>
    <name evidence="2" type="ORF">F8C76_01640</name>
</gene>
<dbReference type="SUPFAM" id="SSF54427">
    <property type="entry name" value="NTF2-like"/>
    <property type="match status" value="1"/>
</dbReference>
<organism evidence="2 3">
    <name type="scientific">Flagellimonas olearia</name>
    <dbReference type="NCBI Taxonomy" id="552546"/>
    <lineage>
        <taxon>Bacteria</taxon>
        <taxon>Pseudomonadati</taxon>
        <taxon>Bacteroidota</taxon>
        <taxon>Flavobacteriia</taxon>
        <taxon>Flavobacteriales</taxon>
        <taxon>Flavobacteriaceae</taxon>
        <taxon>Flagellimonas</taxon>
    </lineage>
</organism>
<dbReference type="Gene3D" id="3.30.70.100">
    <property type="match status" value="1"/>
</dbReference>
<keyword evidence="1" id="KW-0732">Signal</keyword>
<evidence type="ECO:0000313" key="2">
    <source>
        <dbReference type="EMBL" id="KAB7530238.1"/>
    </source>
</evidence>
<dbReference type="OrthoDB" id="7876517at2"/>
<dbReference type="GO" id="GO:0030638">
    <property type="term" value="P:polyketide metabolic process"/>
    <property type="evidence" value="ECO:0007669"/>
    <property type="project" value="InterPro"/>
</dbReference>
<protein>
    <recommendedName>
        <fullName evidence="4">ABM domain-containing protein</fullName>
    </recommendedName>
</protein>
<name>A0A6I1DY82_9FLAO</name>
<dbReference type="InterPro" id="IPR032710">
    <property type="entry name" value="NTF2-like_dom_sf"/>
</dbReference>
<dbReference type="RefSeq" id="WP_152130171.1">
    <property type="nucleotide sequence ID" value="NZ_WELG01000001.1"/>
</dbReference>
<feature type="chain" id="PRO_5026008806" description="ABM domain-containing protein" evidence="1">
    <location>
        <begin position="22"/>
        <end position="285"/>
    </location>
</feature>
<dbReference type="Gene3D" id="3.10.450.50">
    <property type="match status" value="1"/>
</dbReference>
<evidence type="ECO:0000313" key="3">
    <source>
        <dbReference type="Proteomes" id="UP000429785"/>
    </source>
</evidence>
<sequence length="285" mass="33150">MKPKKLLVLLLSIQILQSLKAQENTEHSRPKTMEVKIEAHHQNKELINHLYHVIINERKWDELSKIISEKYINDKGHVGVKAFKNEISGIIDIFPTASWSIEELICEDNKVVVKQTIKGTRQIDSNNHLTSDDTRYSTGYVIYTLEGGKILDFEILTARPSFLQQLDNLSSNRIEMSDKSSSKVYFVDRFVVPKKAYSEFLGKMSLSRDVIKKLPGFIKDEVMINDEDGTSVKMVTIALWESLEHFENAKERAFEEYKKVNFDPRTFTQRLGIQREREVYKAYKE</sequence>